<organism evidence="1">
    <name type="scientific">freshwater metagenome</name>
    <dbReference type="NCBI Taxonomy" id="449393"/>
    <lineage>
        <taxon>unclassified sequences</taxon>
        <taxon>metagenomes</taxon>
        <taxon>ecological metagenomes</taxon>
    </lineage>
</organism>
<protein>
    <submittedName>
        <fullName evidence="1">Unannotated protein</fullName>
    </submittedName>
</protein>
<proteinExistence type="predicted"/>
<sequence>MVEAEFPDLRAEWLACTCGDHRCDRGVGERLAMLASRLNGRQALELRQQQVPAAYRSFFRQVGLDPDQQLTPIEQAVLGRLFSGGNLPQDRISDALLLALLETSVPVFAFDAAFVSPPIKIRSAGLDEVLEGVALEPGALIVADSQRPLCQLFSPPQPPVAAGAASDQLLLVAILVPGVSAIVGDEALTIAAEAISGG</sequence>
<dbReference type="EMBL" id="CAESAN010000199">
    <property type="protein sequence ID" value="CAB4347383.1"/>
    <property type="molecule type" value="Genomic_DNA"/>
</dbReference>
<dbReference type="AlphaFoldDB" id="A0A6J6A6M9"/>
<name>A0A6J6A6M9_9ZZZZ</name>
<gene>
    <name evidence="1" type="ORF">UFOPK3547_01663</name>
</gene>
<dbReference type="SUPFAM" id="SSF56037">
    <property type="entry name" value="PheT/TilS domain"/>
    <property type="match status" value="1"/>
</dbReference>
<accession>A0A6J6A6M9</accession>
<evidence type="ECO:0000313" key="1">
    <source>
        <dbReference type="EMBL" id="CAB4347383.1"/>
    </source>
</evidence>
<reference evidence="1" key="1">
    <citation type="submission" date="2020-05" db="EMBL/GenBank/DDBJ databases">
        <authorList>
            <person name="Chiriac C."/>
            <person name="Salcher M."/>
            <person name="Ghai R."/>
            <person name="Kavagutti S V."/>
        </authorList>
    </citation>
    <scope>NUCLEOTIDE SEQUENCE</scope>
</reference>